<dbReference type="SUPFAM" id="SSF52172">
    <property type="entry name" value="CheY-like"/>
    <property type="match status" value="1"/>
</dbReference>
<dbReference type="PROSITE" id="PS50110">
    <property type="entry name" value="RESPONSE_REGULATORY"/>
    <property type="match status" value="1"/>
</dbReference>
<dbReference type="GO" id="GO:0043565">
    <property type="term" value="F:sequence-specific DNA binding"/>
    <property type="evidence" value="ECO:0007669"/>
    <property type="project" value="InterPro"/>
</dbReference>
<dbReference type="PROSITE" id="PS00676">
    <property type="entry name" value="SIGMA54_INTERACT_2"/>
    <property type="match status" value="1"/>
</dbReference>
<dbReference type="InterPro" id="IPR001789">
    <property type="entry name" value="Sig_transdc_resp-reg_receiver"/>
</dbReference>
<keyword evidence="4" id="KW-0238">DNA-binding</keyword>
<dbReference type="InterPro" id="IPR009057">
    <property type="entry name" value="Homeodomain-like_sf"/>
</dbReference>
<feature type="modified residue" description="4-aspartylphosphate" evidence="6">
    <location>
        <position position="54"/>
    </location>
</feature>
<dbReference type="SMART" id="SM00382">
    <property type="entry name" value="AAA"/>
    <property type="match status" value="1"/>
</dbReference>
<dbReference type="PROSITE" id="PS50045">
    <property type="entry name" value="SIGMA54_INTERACT_4"/>
    <property type="match status" value="1"/>
</dbReference>
<dbReference type="InterPro" id="IPR025662">
    <property type="entry name" value="Sigma_54_int_dom_ATP-bd_1"/>
</dbReference>
<reference evidence="9" key="1">
    <citation type="submission" date="2019-11" db="EMBL/GenBank/DDBJ databases">
        <title>Genomes of ocular Pseudomonas aeruginosa isolates.</title>
        <authorList>
            <person name="Khan M."/>
            <person name="Rice S.A."/>
            <person name="Willcox M.D.P."/>
            <person name="Stapleton F."/>
        </authorList>
    </citation>
    <scope>NUCLEOTIDE SEQUENCE</scope>
    <source>
        <strain evidence="9">PA206</strain>
    </source>
</reference>
<evidence type="ECO:0000256" key="2">
    <source>
        <dbReference type="ARBA" id="ARBA00022840"/>
    </source>
</evidence>
<dbReference type="RefSeq" id="WP_058017688.1">
    <property type="nucleotide sequence ID" value="NZ_CAXODM010000037.1"/>
</dbReference>
<dbReference type="InterPro" id="IPR027417">
    <property type="entry name" value="P-loop_NTPase"/>
</dbReference>
<dbReference type="PROSITE" id="PS00688">
    <property type="entry name" value="SIGMA54_INTERACT_3"/>
    <property type="match status" value="1"/>
</dbReference>
<evidence type="ECO:0000256" key="6">
    <source>
        <dbReference type="PROSITE-ProRule" id="PRU00169"/>
    </source>
</evidence>
<evidence type="ECO:0000256" key="1">
    <source>
        <dbReference type="ARBA" id="ARBA00022741"/>
    </source>
</evidence>
<evidence type="ECO:0000256" key="5">
    <source>
        <dbReference type="ARBA" id="ARBA00023163"/>
    </source>
</evidence>
<protein>
    <submittedName>
        <fullName evidence="9">Response regulator</fullName>
    </submittedName>
</protein>
<feature type="domain" description="Response regulatory" evidence="8">
    <location>
        <begin position="5"/>
        <end position="119"/>
    </location>
</feature>
<keyword evidence="5" id="KW-0804">Transcription</keyword>
<dbReference type="SUPFAM" id="SSF52540">
    <property type="entry name" value="P-loop containing nucleoside triphosphate hydrolases"/>
    <property type="match status" value="1"/>
</dbReference>
<gene>
    <name evidence="9" type="ORF">GNQ20_01940</name>
</gene>
<dbReference type="Pfam" id="PF02954">
    <property type="entry name" value="HTH_8"/>
    <property type="match status" value="1"/>
</dbReference>
<dbReference type="GO" id="GO:0006355">
    <property type="term" value="P:regulation of DNA-templated transcription"/>
    <property type="evidence" value="ECO:0007669"/>
    <property type="project" value="InterPro"/>
</dbReference>
<comment type="caution">
    <text evidence="9">The sequence shown here is derived from an EMBL/GenBank/DDBJ whole genome shotgun (WGS) entry which is preliminary data.</text>
</comment>
<dbReference type="InterPro" id="IPR002078">
    <property type="entry name" value="Sigma_54_int"/>
</dbReference>
<keyword evidence="2" id="KW-0067">ATP-binding</keyword>
<dbReference type="Gene3D" id="1.10.10.60">
    <property type="entry name" value="Homeodomain-like"/>
    <property type="match status" value="1"/>
</dbReference>
<dbReference type="Gene3D" id="3.40.50.2300">
    <property type="match status" value="1"/>
</dbReference>
<dbReference type="PANTHER" id="PTHR32071:SF113">
    <property type="entry name" value="ALGINATE BIOSYNTHESIS TRANSCRIPTIONAL REGULATORY PROTEIN ALGB"/>
    <property type="match status" value="1"/>
</dbReference>
<dbReference type="EMBL" id="WOAJ01000001">
    <property type="protein sequence ID" value="MUI56561.1"/>
    <property type="molecule type" value="Genomic_DNA"/>
</dbReference>
<dbReference type="InterPro" id="IPR058031">
    <property type="entry name" value="AAA_lid_NorR"/>
</dbReference>
<dbReference type="Pfam" id="PF00158">
    <property type="entry name" value="Sigma54_activat"/>
    <property type="match status" value="1"/>
</dbReference>
<dbReference type="AlphaFoldDB" id="A0A6A9JUJ8"/>
<dbReference type="InterPro" id="IPR002197">
    <property type="entry name" value="HTH_Fis"/>
</dbReference>
<evidence type="ECO:0000259" key="8">
    <source>
        <dbReference type="PROSITE" id="PS50110"/>
    </source>
</evidence>
<dbReference type="InterPro" id="IPR003593">
    <property type="entry name" value="AAA+_ATPase"/>
</dbReference>
<dbReference type="CDD" id="cd00009">
    <property type="entry name" value="AAA"/>
    <property type="match status" value="1"/>
</dbReference>
<dbReference type="InterPro" id="IPR025944">
    <property type="entry name" value="Sigma_54_int_dom_CS"/>
</dbReference>
<name>A0A6A9JUJ8_PSEAI</name>
<evidence type="ECO:0000259" key="7">
    <source>
        <dbReference type="PROSITE" id="PS50045"/>
    </source>
</evidence>
<dbReference type="Gene3D" id="1.10.8.60">
    <property type="match status" value="1"/>
</dbReference>
<dbReference type="SMART" id="SM00448">
    <property type="entry name" value="REC"/>
    <property type="match status" value="1"/>
</dbReference>
<sequence length="452" mass="50432">MARTRILIVDDEDSIRFGMRGFLESRGYGVVDADSCQRARELFQASPPDVAVIDYRLHDGSALDLLRDFRRIEPDVPVIVLTAYGSIDLAVQAIKEGAEQFLTKPIEMPALHAILKRLLDNRRLQRQQRIVVTREQRERIDPLFGESPAIRALAEQVDKVMGSDSPILILGETGTGKSLLAKWLHLHGPRADEPFVDLNCAGLSPDFLETELFGHEKGAFTGATASKPGILEIADGGTVFLDEIGDVDPRVQPKLLKVLEEQRFRRLGAVREREVDIRLIAATHQDLAGKVKERTFRSDLYFRISSIPLSMPALRERKEDIPALARTLLARLADAPGRSVRLGEDAEQALCGYAWPGNIRELRNVLERAVLLRNGDTIARRDLRFESTPLQDVQVGDTGLTLQQVERQHIERVLREVGGKVEQAALRLGIPRSTLYQKIKVHGIVAAQNDPG</sequence>
<evidence type="ECO:0000256" key="4">
    <source>
        <dbReference type="ARBA" id="ARBA00023125"/>
    </source>
</evidence>
<dbReference type="InterPro" id="IPR025943">
    <property type="entry name" value="Sigma_54_int_dom_ATP-bd_2"/>
</dbReference>
<keyword evidence="6" id="KW-0597">Phosphoprotein</keyword>
<organism evidence="9">
    <name type="scientific">Pseudomonas aeruginosa</name>
    <dbReference type="NCBI Taxonomy" id="287"/>
    <lineage>
        <taxon>Bacteria</taxon>
        <taxon>Pseudomonadati</taxon>
        <taxon>Pseudomonadota</taxon>
        <taxon>Gammaproteobacteria</taxon>
        <taxon>Pseudomonadales</taxon>
        <taxon>Pseudomonadaceae</taxon>
        <taxon>Pseudomonas</taxon>
    </lineage>
</organism>
<dbReference type="PRINTS" id="PR01590">
    <property type="entry name" value="HTHFIS"/>
</dbReference>
<dbReference type="PROSITE" id="PS00675">
    <property type="entry name" value="SIGMA54_INTERACT_1"/>
    <property type="match status" value="1"/>
</dbReference>
<dbReference type="Gene3D" id="3.40.50.300">
    <property type="entry name" value="P-loop containing nucleotide triphosphate hydrolases"/>
    <property type="match status" value="1"/>
</dbReference>
<keyword evidence="1" id="KW-0547">Nucleotide-binding</keyword>
<proteinExistence type="predicted"/>
<dbReference type="GO" id="GO:0005524">
    <property type="term" value="F:ATP binding"/>
    <property type="evidence" value="ECO:0007669"/>
    <property type="project" value="UniProtKB-KW"/>
</dbReference>
<accession>A0A6A9JUJ8</accession>
<dbReference type="InterPro" id="IPR011006">
    <property type="entry name" value="CheY-like_superfamily"/>
</dbReference>
<dbReference type="PANTHER" id="PTHR32071">
    <property type="entry name" value="TRANSCRIPTIONAL REGULATORY PROTEIN"/>
    <property type="match status" value="1"/>
</dbReference>
<dbReference type="FunFam" id="3.40.50.300:FF:000006">
    <property type="entry name" value="DNA-binding transcriptional regulator NtrC"/>
    <property type="match status" value="1"/>
</dbReference>
<dbReference type="Pfam" id="PF00072">
    <property type="entry name" value="Response_reg"/>
    <property type="match status" value="1"/>
</dbReference>
<evidence type="ECO:0000313" key="9">
    <source>
        <dbReference type="EMBL" id="MUI56561.1"/>
    </source>
</evidence>
<keyword evidence="3" id="KW-0805">Transcription regulation</keyword>
<dbReference type="SUPFAM" id="SSF46689">
    <property type="entry name" value="Homeodomain-like"/>
    <property type="match status" value="1"/>
</dbReference>
<feature type="domain" description="Sigma-54 factor interaction" evidence="7">
    <location>
        <begin position="143"/>
        <end position="371"/>
    </location>
</feature>
<dbReference type="GO" id="GO:0000160">
    <property type="term" value="P:phosphorelay signal transduction system"/>
    <property type="evidence" value="ECO:0007669"/>
    <property type="project" value="InterPro"/>
</dbReference>
<dbReference type="Pfam" id="PF25601">
    <property type="entry name" value="AAA_lid_14"/>
    <property type="match status" value="1"/>
</dbReference>
<evidence type="ECO:0000256" key="3">
    <source>
        <dbReference type="ARBA" id="ARBA00023015"/>
    </source>
</evidence>